<name>A0A7X6K6V9_9MICC</name>
<feature type="domain" description="LysM" evidence="1">
    <location>
        <begin position="61"/>
        <end position="110"/>
    </location>
</feature>
<dbReference type="CDD" id="cd00118">
    <property type="entry name" value="LysM"/>
    <property type="match status" value="1"/>
</dbReference>
<dbReference type="InterPro" id="IPR018392">
    <property type="entry name" value="LysM"/>
</dbReference>
<evidence type="ECO:0000259" key="1">
    <source>
        <dbReference type="SMART" id="SM00257"/>
    </source>
</evidence>
<gene>
    <name evidence="2" type="ORF">HGG74_16505</name>
</gene>
<dbReference type="Pfam" id="PF01476">
    <property type="entry name" value="LysM"/>
    <property type="match status" value="1"/>
</dbReference>
<dbReference type="EMBL" id="JAAZSQ010000019">
    <property type="protein sequence ID" value="NKX56105.1"/>
    <property type="molecule type" value="Genomic_DNA"/>
</dbReference>
<evidence type="ECO:0000313" key="3">
    <source>
        <dbReference type="Proteomes" id="UP000544090"/>
    </source>
</evidence>
<organism evidence="2 3">
    <name type="scientific">Arthrobacter mobilis</name>
    <dbReference type="NCBI Taxonomy" id="2724944"/>
    <lineage>
        <taxon>Bacteria</taxon>
        <taxon>Bacillati</taxon>
        <taxon>Actinomycetota</taxon>
        <taxon>Actinomycetes</taxon>
        <taxon>Micrococcales</taxon>
        <taxon>Micrococcaceae</taxon>
        <taxon>Arthrobacter</taxon>
    </lineage>
</organism>
<protein>
    <submittedName>
        <fullName evidence="2">LysM peptidoglycan-binding domain-containing protein</fullName>
    </submittedName>
</protein>
<dbReference type="Proteomes" id="UP000544090">
    <property type="component" value="Unassembled WGS sequence"/>
</dbReference>
<dbReference type="AlphaFoldDB" id="A0A7X6K6V9"/>
<reference evidence="2 3" key="1">
    <citation type="submission" date="2020-04" db="EMBL/GenBank/DDBJ databases">
        <title>Arthrobacter sp. nov.</title>
        <authorList>
            <person name="Liu S."/>
        </authorList>
    </citation>
    <scope>NUCLEOTIDE SEQUENCE [LARGE SCALE GENOMIC DNA]</scope>
    <source>
        <strain evidence="2 3">E918</strain>
    </source>
</reference>
<keyword evidence="3" id="KW-1185">Reference proteome</keyword>
<dbReference type="Gene3D" id="3.10.350.10">
    <property type="entry name" value="LysM domain"/>
    <property type="match status" value="1"/>
</dbReference>
<dbReference type="InterPro" id="IPR036779">
    <property type="entry name" value="LysM_dom_sf"/>
</dbReference>
<dbReference type="RefSeq" id="WP_168488114.1">
    <property type="nucleotide sequence ID" value="NZ_JAAZSQ010000019.1"/>
</dbReference>
<proteinExistence type="predicted"/>
<dbReference type="SMART" id="SM00257">
    <property type="entry name" value="LysM"/>
    <property type="match status" value="1"/>
</dbReference>
<evidence type="ECO:0000313" key="2">
    <source>
        <dbReference type="EMBL" id="NKX56105.1"/>
    </source>
</evidence>
<comment type="caution">
    <text evidence="2">The sequence shown here is derived from an EMBL/GenBank/DDBJ whole genome shotgun (WGS) entry which is preliminary data.</text>
</comment>
<accession>A0A7X6K6V9</accession>
<sequence>MSVPLALPKPPAAPLRLTRRGRLVLAGLPLMLGAAAVLLPAGALTSPANAAPELPVPETVRITVGAGQTLWDIATLVAPERHPHEVIAEIAELNNLEGTVVQPGQQVFVPSSR</sequence>